<proteinExistence type="predicted"/>
<comment type="caution">
    <text evidence="2">The sequence shown here is derived from an EMBL/GenBank/DDBJ whole genome shotgun (WGS) entry which is preliminary data.</text>
</comment>
<evidence type="ECO:0000256" key="1">
    <source>
        <dbReference type="SAM" id="MobiDB-lite"/>
    </source>
</evidence>
<accession>A0AAD6H7C4</accession>
<evidence type="ECO:0000313" key="3">
    <source>
        <dbReference type="Proteomes" id="UP001213799"/>
    </source>
</evidence>
<gene>
    <name evidence="2" type="ORF">N7537_004611</name>
</gene>
<protein>
    <submittedName>
        <fullName evidence="2">Uncharacterized protein</fullName>
    </submittedName>
</protein>
<keyword evidence="3" id="KW-1185">Reference proteome</keyword>
<dbReference type="GeneID" id="81585910"/>
<dbReference type="AlphaFoldDB" id="A0AAD6H7C4"/>
<evidence type="ECO:0000313" key="2">
    <source>
        <dbReference type="EMBL" id="KAJ5607992.1"/>
    </source>
</evidence>
<reference evidence="2" key="1">
    <citation type="journal article" date="2023" name="IMA Fungus">
        <title>Comparative genomic study of the Penicillium genus elucidates a diverse pangenome and 15 lateral gene transfer events.</title>
        <authorList>
            <person name="Petersen C."/>
            <person name="Sorensen T."/>
            <person name="Nielsen M.R."/>
            <person name="Sondergaard T.E."/>
            <person name="Sorensen J.L."/>
            <person name="Fitzpatrick D.A."/>
            <person name="Frisvad J.C."/>
            <person name="Nielsen K.L."/>
        </authorList>
    </citation>
    <scope>NUCLEOTIDE SEQUENCE</scope>
    <source>
        <strain evidence="2">IBT 12815</strain>
    </source>
</reference>
<sequence length="81" mass="8954">MGTFQMKKTARKTNAVGRGGDIKPSWNPKGMAPVSECWSFQNGYQQKGDPRYSKQDVVNCAARDVLPVRMAMSSSAPQMSR</sequence>
<feature type="region of interest" description="Disordered" evidence="1">
    <location>
        <begin position="1"/>
        <end position="28"/>
    </location>
</feature>
<dbReference type="RefSeq" id="XP_056755416.1">
    <property type="nucleotide sequence ID" value="XM_056895668.1"/>
</dbReference>
<name>A0AAD6H7C4_9EURO</name>
<organism evidence="2 3">
    <name type="scientific">Penicillium hordei</name>
    <dbReference type="NCBI Taxonomy" id="40994"/>
    <lineage>
        <taxon>Eukaryota</taxon>
        <taxon>Fungi</taxon>
        <taxon>Dikarya</taxon>
        <taxon>Ascomycota</taxon>
        <taxon>Pezizomycotina</taxon>
        <taxon>Eurotiomycetes</taxon>
        <taxon>Eurotiomycetidae</taxon>
        <taxon>Eurotiales</taxon>
        <taxon>Aspergillaceae</taxon>
        <taxon>Penicillium</taxon>
    </lineage>
</organism>
<reference evidence="2" key="2">
    <citation type="submission" date="2023-01" db="EMBL/GenBank/DDBJ databases">
        <authorList>
            <person name="Petersen C."/>
        </authorList>
    </citation>
    <scope>NUCLEOTIDE SEQUENCE</scope>
    <source>
        <strain evidence="2">IBT 12815</strain>
    </source>
</reference>
<dbReference type="EMBL" id="JAQJAE010000002">
    <property type="protein sequence ID" value="KAJ5607992.1"/>
    <property type="molecule type" value="Genomic_DNA"/>
</dbReference>
<dbReference type="Proteomes" id="UP001213799">
    <property type="component" value="Unassembled WGS sequence"/>
</dbReference>